<sequence>MKLLDRNLRAKIENKMNLLARLLRASHYLAAVQPSPGITEEGSGRSGCDEPTAGAKEHAASPVRLATKPLHSPSSQGLTLGSTAEHVASTVSQRETPLLFTRCQSHGSQGQALGWRRRGGAWWRRRGGARLTAEVVLARRRREDPSGRGRVVPGDTSRARRDQPSAAEKAASAVRLAAKPTTLSVIPGLDPGIHDQALGFYFSTVGLLTHPA</sequence>
<dbReference type="Proteomes" id="UP000027180">
    <property type="component" value="Chromosome"/>
</dbReference>
<dbReference type="HOGENOM" id="CLU_1298919_0_0_5"/>
<reference evidence="2 3" key="1">
    <citation type="submission" date="2013-12" db="EMBL/GenBank/DDBJ databases">
        <title>Complete genome sequence of Rhizobium etli bv. mimosae IE4771.</title>
        <authorList>
            <person name="Bustos P."/>
            <person name="Santamaria R.I."/>
            <person name="Lozano L."/>
            <person name="Ormeno-Orrillo E."/>
            <person name="Rogel M.A."/>
            <person name="Romero D."/>
            <person name="Cevallos M.A."/>
            <person name="Martinez-Romero E."/>
            <person name="Gonzalez V."/>
        </authorList>
    </citation>
    <scope>NUCLEOTIDE SEQUENCE [LARGE SCALE GENOMIC DNA]</scope>
    <source>
        <strain evidence="2 3">IE4771</strain>
    </source>
</reference>
<evidence type="ECO:0000313" key="3">
    <source>
        <dbReference type="Proteomes" id="UP000027180"/>
    </source>
</evidence>
<organism evidence="2 3">
    <name type="scientific">Rhizobium etli bv. mimosae str. IE4771</name>
    <dbReference type="NCBI Taxonomy" id="1432050"/>
    <lineage>
        <taxon>Bacteria</taxon>
        <taxon>Pseudomonadati</taxon>
        <taxon>Pseudomonadota</taxon>
        <taxon>Alphaproteobacteria</taxon>
        <taxon>Hyphomicrobiales</taxon>
        <taxon>Rhizobiaceae</taxon>
        <taxon>Rhizobium/Agrobacterium group</taxon>
        <taxon>Rhizobium</taxon>
    </lineage>
</organism>
<proteinExistence type="predicted"/>
<dbReference type="AlphaFoldDB" id="A0A060I2S5"/>
<feature type="region of interest" description="Disordered" evidence="1">
    <location>
        <begin position="35"/>
        <end position="89"/>
    </location>
</feature>
<protein>
    <submittedName>
        <fullName evidence="2">Uncharacterized protein</fullName>
    </submittedName>
</protein>
<dbReference type="EMBL" id="CP006986">
    <property type="protein sequence ID" value="AIC26205.1"/>
    <property type="molecule type" value="Genomic_DNA"/>
</dbReference>
<accession>A0A060I2S5</accession>
<evidence type="ECO:0000256" key="1">
    <source>
        <dbReference type="SAM" id="MobiDB-lite"/>
    </source>
</evidence>
<name>A0A060I2S5_RHIET</name>
<dbReference type="KEGG" id="rei:IE4771_CH01052"/>
<gene>
    <name evidence="2" type="ORF">IE4771_CH01052</name>
</gene>
<evidence type="ECO:0000313" key="2">
    <source>
        <dbReference type="EMBL" id="AIC26205.1"/>
    </source>
</evidence>
<feature type="compositionally biased region" description="Polar residues" evidence="1">
    <location>
        <begin position="72"/>
        <end position="82"/>
    </location>
</feature>
<feature type="region of interest" description="Disordered" evidence="1">
    <location>
        <begin position="142"/>
        <end position="172"/>
    </location>
</feature>